<reference evidence="3 4" key="1">
    <citation type="submission" date="2018-06" db="EMBL/GenBank/DDBJ databases">
        <title>A transcriptomic atlas of mushroom development highlights an independent origin of complex multicellularity.</title>
        <authorList>
            <consortium name="DOE Joint Genome Institute"/>
            <person name="Krizsan K."/>
            <person name="Almasi E."/>
            <person name="Merenyi Z."/>
            <person name="Sahu N."/>
            <person name="Viragh M."/>
            <person name="Koszo T."/>
            <person name="Mondo S."/>
            <person name="Kiss B."/>
            <person name="Balint B."/>
            <person name="Kues U."/>
            <person name="Barry K."/>
            <person name="Hegedus J.C."/>
            <person name="Henrissat B."/>
            <person name="Johnson J."/>
            <person name="Lipzen A."/>
            <person name="Ohm R."/>
            <person name="Nagy I."/>
            <person name="Pangilinan J."/>
            <person name="Yan J."/>
            <person name="Xiong Y."/>
            <person name="Grigoriev I.V."/>
            <person name="Hibbett D.S."/>
            <person name="Nagy L.G."/>
        </authorList>
    </citation>
    <scope>NUCLEOTIDE SEQUENCE [LARGE SCALE GENOMIC DNA]</scope>
    <source>
        <strain evidence="3 4">SZMC22713</strain>
    </source>
</reference>
<dbReference type="PANTHER" id="PTHR34154">
    <property type="entry name" value="ALKALI-SENSITIVE LINKAGE PROTEIN 1"/>
    <property type="match status" value="1"/>
</dbReference>
<dbReference type="VEuPathDB" id="FungiDB:BD410DRAFT_726581"/>
<name>A0A4Y7PXK9_9AGAM</name>
<evidence type="ECO:0000313" key="4">
    <source>
        <dbReference type="Proteomes" id="UP000294933"/>
    </source>
</evidence>
<dbReference type="InterPro" id="IPR017853">
    <property type="entry name" value="GH"/>
</dbReference>
<dbReference type="InterPro" id="IPR053183">
    <property type="entry name" value="ASL1"/>
</dbReference>
<organism evidence="3 4">
    <name type="scientific">Rickenella mellea</name>
    <dbReference type="NCBI Taxonomy" id="50990"/>
    <lineage>
        <taxon>Eukaryota</taxon>
        <taxon>Fungi</taxon>
        <taxon>Dikarya</taxon>
        <taxon>Basidiomycota</taxon>
        <taxon>Agaricomycotina</taxon>
        <taxon>Agaricomycetes</taxon>
        <taxon>Hymenochaetales</taxon>
        <taxon>Rickenellaceae</taxon>
        <taxon>Rickenella</taxon>
    </lineage>
</organism>
<evidence type="ECO:0000256" key="1">
    <source>
        <dbReference type="SAM" id="SignalP"/>
    </source>
</evidence>
<evidence type="ECO:0000259" key="2">
    <source>
        <dbReference type="Pfam" id="PF11790"/>
    </source>
</evidence>
<dbReference type="InterPro" id="IPR024655">
    <property type="entry name" value="Asl1_glyco_hydro_catalytic"/>
</dbReference>
<feature type="domain" description="Asl1-like glycosyl hydrolase catalytic" evidence="2">
    <location>
        <begin position="30"/>
        <end position="266"/>
    </location>
</feature>
<dbReference type="GO" id="GO:0071966">
    <property type="term" value="P:fungal-type cell wall polysaccharide metabolic process"/>
    <property type="evidence" value="ECO:0007669"/>
    <property type="project" value="TreeGrafter"/>
</dbReference>
<keyword evidence="1" id="KW-0732">Signal</keyword>
<dbReference type="OrthoDB" id="5959761at2759"/>
<proteinExistence type="predicted"/>
<dbReference type="Proteomes" id="UP000294933">
    <property type="component" value="Unassembled WGS sequence"/>
</dbReference>
<dbReference type="Pfam" id="PF11790">
    <property type="entry name" value="Glyco_hydro_cc"/>
    <property type="match status" value="1"/>
</dbReference>
<feature type="chain" id="PRO_5021247563" evidence="1">
    <location>
        <begin position="16"/>
        <end position="306"/>
    </location>
</feature>
<dbReference type="SUPFAM" id="SSF51445">
    <property type="entry name" value="(Trans)glycosidases"/>
    <property type="match status" value="1"/>
</dbReference>
<dbReference type="AlphaFoldDB" id="A0A4Y7PXK9"/>
<dbReference type="Gene3D" id="3.20.20.80">
    <property type="entry name" value="Glycosidases"/>
    <property type="match status" value="1"/>
</dbReference>
<accession>A0A4Y7PXK9</accession>
<protein>
    <submittedName>
        <fullName evidence="3">Glycoside hydrolase</fullName>
    </submittedName>
</protein>
<dbReference type="GO" id="GO:0009277">
    <property type="term" value="C:fungal-type cell wall"/>
    <property type="evidence" value="ECO:0007669"/>
    <property type="project" value="TreeGrafter"/>
</dbReference>
<dbReference type="GO" id="GO:0016787">
    <property type="term" value="F:hydrolase activity"/>
    <property type="evidence" value="ECO:0007669"/>
    <property type="project" value="UniProtKB-KW"/>
</dbReference>
<evidence type="ECO:0000313" key="3">
    <source>
        <dbReference type="EMBL" id="TDL19875.1"/>
    </source>
</evidence>
<sequence length="306" mass="33679">MAFLFCSLLFTLATATPLRVANSTSNLKAGLAWPNGNNVDWKQFTTTGKVSWYYTWSSYPIDSDLEFVPMLWGADQARVNEFTSTINQTIASLNVTAILGMNEPQQSGQSNLTPQQGADLWKAYIEPFKAQGLRLGTPAPSSAPSGKTWIQDWLTACAGGCHPDFVAIHWYDVNATAFQAYLEDFHNTFQLPIWVTEWDCQNYNNGPQCTQTDVNAFLNQTQSFMDATEWVERYAWYGVMENLNGVNPANGMMTSDGKINALGEQYIGASQANGQPGLGNPVVVNAAIRHSPALWAISTALIILVL</sequence>
<dbReference type="EMBL" id="ML170192">
    <property type="protein sequence ID" value="TDL19875.1"/>
    <property type="molecule type" value="Genomic_DNA"/>
</dbReference>
<gene>
    <name evidence="3" type="ORF">BD410DRAFT_726581</name>
</gene>
<dbReference type="PANTHER" id="PTHR34154:SF3">
    <property type="entry name" value="ALKALI-SENSITIVE LINKAGE PROTEIN 1"/>
    <property type="match status" value="1"/>
</dbReference>
<keyword evidence="4" id="KW-1185">Reference proteome</keyword>
<feature type="signal peptide" evidence="1">
    <location>
        <begin position="1"/>
        <end position="15"/>
    </location>
</feature>
<keyword evidence="3" id="KW-0378">Hydrolase</keyword>
<dbReference type="STRING" id="50990.A0A4Y7PXK9"/>